<organism evidence="1 2">
    <name type="scientific">Paenibacillus artemisiicola</name>
    <dbReference type="NCBI Taxonomy" id="1172618"/>
    <lineage>
        <taxon>Bacteria</taxon>
        <taxon>Bacillati</taxon>
        <taxon>Bacillota</taxon>
        <taxon>Bacilli</taxon>
        <taxon>Bacillales</taxon>
        <taxon>Paenibacillaceae</taxon>
        <taxon>Paenibacillus</taxon>
    </lineage>
</organism>
<dbReference type="EMBL" id="JAGGDJ010000002">
    <property type="protein sequence ID" value="MBO7743698.1"/>
    <property type="molecule type" value="Genomic_DNA"/>
</dbReference>
<dbReference type="Proteomes" id="UP000670947">
    <property type="component" value="Unassembled WGS sequence"/>
</dbReference>
<comment type="caution">
    <text evidence="1">The sequence shown here is derived from an EMBL/GenBank/DDBJ whole genome shotgun (WGS) entry which is preliminary data.</text>
</comment>
<dbReference type="RefSeq" id="WP_208846701.1">
    <property type="nucleotide sequence ID" value="NZ_JAGGDJ010000002.1"/>
</dbReference>
<keyword evidence="2" id="KW-1185">Reference proteome</keyword>
<name>A0ABS3W5Y3_9BACL</name>
<evidence type="ECO:0000313" key="1">
    <source>
        <dbReference type="EMBL" id="MBO7743698.1"/>
    </source>
</evidence>
<proteinExistence type="predicted"/>
<protein>
    <submittedName>
        <fullName evidence="1">Uncharacterized protein</fullName>
    </submittedName>
</protein>
<evidence type="ECO:0000313" key="2">
    <source>
        <dbReference type="Proteomes" id="UP000670947"/>
    </source>
</evidence>
<reference evidence="1 2" key="1">
    <citation type="submission" date="2021-03" db="EMBL/GenBank/DDBJ databases">
        <title>Paenibacillus artemisicola MWE-103 whole genome sequence.</title>
        <authorList>
            <person name="Ham Y.J."/>
        </authorList>
    </citation>
    <scope>NUCLEOTIDE SEQUENCE [LARGE SCALE GENOMIC DNA]</scope>
    <source>
        <strain evidence="1 2">MWE-103</strain>
    </source>
</reference>
<gene>
    <name evidence="1" type="ORF">I8J29_05785</name>
</gene>
<accession>A0ABS3W5Y3</accession>
<sequence length="542" mass="61777">MRYRMEADYVEVRLLADRLREAGNVSLPGSFVPSGETLELVLPIMQGMLWRGGGAPFDWRLGEGRHGGFAMPLVGYLSPSGGLLVTAETRDDLELRVGKDSTGRCWANYLQTQSLGTLRYDRVARIYVTEPDIVSLAKTYRSKIIAQGNFKGWEEKIAERPALERLFGSLMCFAGYCQDELDYAKECEKLRQFGFDRALIYPARFNTYNNDILMGGLPPIHMSRQTVEQIKRLGYDLAPWSWLNEALDDNSGFVERIYRKSPDGNRIPHWAIDDQKWYWACTTFMEAFQQQANAGAFSDMTWDHFDVITCAANNECYALDHPAHAGRPLSRTEDREWIKKLLAAGQAGTRAVSSEGFNDAYSKEYDLGSVKAFPMFNQWPFWPIPLTMLVYHDSMIHSWWEMHSYNNPYFGRINGNNMYEYGGGRARIQAAMDALMGCPPDVFPFGAQYMWTGKGQETFAYRYRFEDPEVQFALREALPVARLHRKIGKQEMIHFRILSEDGNVQETAFADGTTIVANFSASIRGDIPGHDPLLGESWRQAQ</sequence>